<dbReference type="EMBL" id="CP025298">
    <property type="protein sequence ID" value="AUI09389.1"/>
    <property type="molecule type" value="Genomic_DNA"/>
</dbReference>
<dbReference type="AlphaFoldDB" id="A0AAD0BTW1"/>
<sequence length="242" mass="27503">MSSFLNPDALRLFFGPHFDVDVAMDAVMRYQGVNVLKGELRDSATTGVPHTGIRLVGHHDVDTGSSIFTLMLEPGHMSGVSFFAESKHRLFGGSTLVCVPLLYCSTEYTPTGDHIVYRHTYKRPLFTQEELERIKKSGTAEEQVKAFVFTKSRIGYETIKGMSYVGRSRRSWQQRYMEHVEEALEKNSNRRFHEAMRGMQGQNVICVHDISAYGIPEASARMIERQLIKTSTLYPMGLNMRI</sequence>
<evidence type="ECO:0000313" key="1">
    <source>
        <dbReference type="EMBL" id="AUI09389.1"/>
    </source>
</evidence>
<accession>A0AAD0BTW1</accession>
<dbReference type="Proteomes" id="UP000234414">
    <property type="component" value="Chromosome"/>
</dbReference>
<evidence type="ECO:0000313" key="2">
    <source>
        <dbReference type="Proteomes" id="UP000234414"/>
    </source>
</evidence>
<proteinExistence type="predicted"/>
<dbReference type="RefSeq" id="WP_101766229.1">
    <property type="nucleotide sequence ID" value="NZ_CP025298.1"/>
</dbReference>
<gene>
    <name evidence="1" type="ORF">SmaCSM2_20300</name>
</gene>
<name>A0AAD0BTW1_STEMA</name>
<organism evidence="1 2">
    <name type="scientific">Stenotrophomonas maltophilia</name>
    <name type="common">Pseudomonas maltophilia</name>
    <name type="synonym">Xanthomonas maltophilia</name>
    <dbReference type="NCBI Taxonomy" id="40324"/>
    <lineage>
        <taxon>Bacteria</taxon>
        <taxon>Pseudomonadati</taxon>
        <taxon>Pseudomonadota</taxon>
        <taxon>Gammaproteobacteria</taxon>
        <taxon>Lysobacterales</taxon>
        <taxon>Lysobacteraceae</taxon>
        <taxon>Stenotrophomonas</taxon>
        <taxon>Stenotrophomonas maltophilia group</taxon>
    </lineage>
</organism>
<protein>
    <submittedName>
        <fullName evidence="1">Uncharacterized protein</fullName>
    </submittedName>
</protein>
<reference evidence="1 2" key="1">
    <citation type="submission" date="2017-12" db="EMBL/GenBank/DDBJ databases">
        <title>Complete Genome Sequence of Stenotrophomonas maltophilia CSM2.</title>
        <authorList>
            <person name="Castro-Jaimes S."/>
            <person name="Lopez-Leal G."/>
            <person name="Barberena Jonas C."/>
            <person name="Bustos P."/>
            <person name="Perez-Oseguera A."/>
            <person name="Cevallos M.A."/>
        </authorList>
    </citation>
    <scope>NUCLEOTIDE SEQUENCE [LARGE SCALE GENOMIC DNA]</scope>
    <source>
        <strain evidence="1 2">CSM2</strain>
    </source>
</reference>